<dbReference type="Proteomes" id="UP000198802">
    <property type="component" value="Unassembled WGS sequence"/>
</dbReference>
<keyword evidence="3" id="KW-1185">Reference proteome</keyword>
<dbReference type="NCBIfam" id="TIGR03620">
    <property type="entry name" value="F420_MSMEG_4141"/>
    <property type="match status" value="1"/>
</dbReference>
<name>A0A0S4QIP4_9ACTN</name>
<dbReference type="Gene3D" id="3.20.20.30">
    <property type="entry name" value="Luciferase-like domain"/>
    <property type="match status" value="2"/>
</dbReference>
<organism evidence="2 3">
    <name type="scientific">Parafrankia irregularis</name>
    <dbReference type="NCBI Taxonomy" id="795642"/>
    <lineage>
        <taxon>Bacteria</taxon>
        <taxon>Bacillati</taxon>
        <taxon>Actinomycetota</taxon>
        <taxon>Actinomycetes</taxon>
        <taxon>Frankiales</taxon>
        <taxon>Frankiaceae</taxon>
        <taxon>Parafrankia</taxon>
    </lineage>
</organism>
<dbReference type="AlphaFoldDB" id="A0A0S4QIP4"/>
<evidence type="ECO:0000313" key="2">
    <source>
        <dbReference type="EMBL" id="CUU55461.1"/>
    </source>
</evidence>
<dbReference type="EMBL" id="FAOZ01000005">
    <property type="protein sequence ID" value="CUU55461.1"/>
    <property type="molecule type" value="Genomic_DNA"/>
</dbReference>
<sequence length="275" mass="28679">MVASGSLGIAASSLPTDGPDAEVAFAREAEAAGYSTLWLAGGQGNNLPVIDRVVRGSERIQVASGILSVDVVPAGEVARTYADLEESFPGRFVVGLGGAHGARPLHTISSYLDVLDNEKPVVPASARILAALGPRVLTLARDRAAGAYPFLVTPEYVAQARVTLGADPAIAVLLSVIPEKDPATARAIAADSIRFLSTVPGYRRSFGRMGFTEPEIAGLDARLLDAVTAWGDLDTIVTRIREYHAAGADQVVLRISAGSQPAGVWLGRFADALLP</sequence>
<evidence type="ECO:0000313" key="3">
    <source>
        <dbReference type="Proteomes" id="UP000198802"/>
    </source>
</evidence>
<protein>
    <submittedName>
        <fullName evidence="2">Probable F420-dependent oxidoreductase, MSMEG_4141 family</fullName>
    </submittedName>
</protein>
<dbReference type="Pfam" id="PF00296">
    <property type="entry name" value="Bac_luciferase"/>
    <property type="match status" value="1"/>
</dbReference>
<dbReference type="InterPro" id="IPR011251">
    <property type="entry name" value="Luciferase-like_dom"/>
</dbReference>
<gene>
    <name evidence="2" type="ORF">Ga0074812_105111</name>
</gene>
<evidence type="ECO:0000259" key="1">
    <source>
        <dbReference type="Pfam" id="PF00296"/>
    </source>
</evidence>
<dbReference type="GO" id="GO:0016705">
    <property type="term" value="F:oxidoreductase activity, acting on paired donors, with incorporation or reduction of molecular oxygen"/>
    <property type="evidence" value="ECO:0007669"/>
    <property type="project" value="InterPro"/>
</dbReference>
<dbReference type="SUPFAM" id="SSF51679">
    <property type="entry name" value="Bacterial luciferase-like"/>
    <property type="match status" value="1"/>
</dbReference>
<dbReference type="InterPro" id="IPR036661">
    <property type="entry name" value="Luciferase-like_sf"/>
</dbReference>
<dbReference type="InterPro" id="IPR019922">
    <property type="entry name" value="Lucif-like_OxRdatse_MSMEG_4141"/>
</dbReference>
<accession>A0A0S4QIP4</accession>
<proteinExistence type="predicted"/>
<reference evidence="3" key="1">
    <citation type="submission" date="2015-11" db="EMBL/GenBank/DDBJ databases">
        <authorList>
            <person name="Varghese N."/>
        </authorList>
    </citation>
    <scope>NUCLEOTIDE SEQUENCE [LARGE SCALE GENOMIC DNA]</scope>
    <source>
        <strain evidence="3">DSM 45899</strain>
    </source>
</reference>
<feature type="domain" description="Luciferase-like" evidence="1">
    <location>
        <begin position="17"/>
        <end position="98"/>
    </location>
</feature>
<dbReference type="RefSeq" id="WP_091274008.1">
    <property type="nucleotide sequence ID" value="NZ_FAOZ01000005.1"/>
</dbReference>